<reference evidence="1 2" key="1">
    <citation type="submission" date="2016-07" db="EMBL/GenBank/DDBJ databases">
        <title>Draft genome of the white-rot fungus Obba rivulosa 3A-2.</title>
        <authorList>
            <consortium name="DOE Joint Genome Institute"/>
            <person name="Miettinen O."/>
            <person name="Riley R."/>
            <person name="Acob R."/>
            <person name="Barry K."/>
            <person name="Cullen D."/>
            <person name="De Vries R."/>
            <person name="Hainaut M."/>
            <person name="Hatakka A."/>
            <person name="Henrissat B."/>
            <person name="Hilden K."/>
            <person name="Kuo R."/>
            <person name="Labutti K."/>
            <person name="Lipzen A."/>
            <person name="Makela M.R."/>
            <person name="Sandor L."/>
            <person name="Spatafora J.W."/>
            <person name="Grigoriev I.V."/>
            <person name="Hibbett D.S."/>
        </authorList>
    </citation>
    <scope>NUCLEOTIDE SEQUENCE [LARGE SCALE GENOMIC DNA]</scope>
    <source>
        <strain evidence="1 2">3A-2</strain>
    </source>
</reference>
<evidence type="ECO:0000313" key="1">
    <source>
        <dbReference type="EMBL" id="OCH91732.1"/>
    </source>
</evidence>
<keyword evidence="2" id="KW-1185">Reference proteome</keyword>
<organism evidence="1 2">
    <name type="scientific">Obba rivulosa</name>
    <dbReference type="NCBI Taxonomy" id="1052685"/>
    <lineage>
        <taxon>Eukaryota</taxon>
        <taxon>Fungi</taxon>
        <taxon>Dikarya</taxon>
        <taxon>Basidiomycota</taxon>
        <taxon>Agaricomycotina</taxon>
        <taxon>Agaricomycetes</taxon>
        <taxon>Polyporales</taxon>
        <taxon>Gelatoporiaceae</taxon>
        <taxon>Obba</taxon>
    </lineage>
</organism>
<evidence type="ECO:0000313" key="2">
    <source>
        <dbReference type="Proteomes" id="UP000250043"/>
    </source>
</evidence>
<proteinExistence type="predicted"/>
<dbReference type="AlphaFoldDB" id="A0A8E2B3R0"/>
<protein>
    <submittedName>
        <fullName evidence="1">Uncharacterized protein</fullName>
    </submittedName>
</protein>
<gene>
    <name evidence="1" type="ORF">OBBRIDRAFT_728233</name>
</gene>
<accession>A0A8E2B3R0</accession>
<dbReference type="Proteomes" id="UP000250043">
    <property type="component" value="Unassembled WGS sequence"/>
</dbReference>
<name>A0A8E2B3R0_9APHY</name>
<dbReference type="EMBL" id="KV722380">
    <property type="protein sequence ID" value="OCH91732.1"/>
    <property type="molecule type" value="Genomic_DNA"/>
</dbReference>
<dbReference type="OrthoDB" id="3203574at2759"/>
<sequence>MGALGHDQFSAPLHGGLLHSTDPNSPEMFKQNIQLIAGQVVRVQDLAQSALHGIEHAYLAGTNPIQTAAYMAALKQALQTLVELLKQTGVGALPLHPPNPAAMDPQAEQQQIAETARAVQALFERYNRMQESAGVVASLLAAPEHPARR</sequence>